<dbReference type="AlphaFoldDB" id="A0A9P4M185"/>
<evidence type="ECO:0000256" key="1">
    <source>
        <dbReference type="SAM" id="MobiDB-lite"/>
    </source>
</evidence>
<accession>A0A9P4M185</accession>
<gene>
    <name evidence="2" type="ORF">NA57DRAFT_80190</name>
</gene>
<feature type="compositionally biased region" description="Low complexity" evidence="1">
    <location>
        <begin position="27"/>
        <end position="41"/>
    </location>
</feature>
<reference evidence="2" key="1">
    <citation type="journal article" date="2020" name="Stud. Mycol.">
        <title>101 Dothideomycetes genomes: a test case for predicting lifestyles and emergence of pathogens.</title>
        <authorList>
            <person name="Haridas S."/>
            <person name="Albert R."/>
            <person name="Binder M."/>
            <person name="Bloem J."/>
            <person name="Labutti K."/>
            <person name="Salamov A."/>
            <person name="Andreopoulos B."/>
            <person name="Baker S."/>
            <person name="Barry K."/>
            <person name="Bills G."/>
            <person name="Bluhm B."/>
            <person name="Cannon C."/>
            <person name="Castanera R."/>
            <person name="Culley D."/>
            <person name="Daum C."/>
            <person name="Ezra D."/>
            <person name="Gonzalez J."/>
            <person name="Henrissat B."/>
            <person name="Kuo A."/>
            <person name="Liang C."/>
            <person name="Lipzen A."/>
            <person name="Lutzoni F."/>
            <person name="Magnuson J."/>
            <person name="Mondo S."/>
            <person name="Nolan M."/>
            <person name="Ohm R."/>
            <person name="Pangilinan J."/>
            <person name="Park H.-J."/>
            <person name="Ramirez L."/>
            <person name="Alfaro M."/>
            <person name="Sun H."/>
            <person name="Tritt A."/>
            <person name="Yoshinaga Y."/>
            <person name="Zwiers L.-H."/>
            <person name="Turgeon B."/>
            <person name="Goodwin S."/>
            <person name="Spatafora J."/>
            <person name="Crous P."/>
            <person name="Grigoriev I."/>
        </authorList>
    </citation>
    <scope>NUCLEOTIDE SEQUENCE</scope>
    <source>
        <strain evidence="2">CBS 133067</strain>
    </source>
</reference>
<sequence length="428" mass="46231">MRRMNTAPSPTILRHRPSPQTFSITASSDPMSLSSSPASFPTVAPRTPAPAIDTNVQPVPMFYDADYSYPLFGGPVVVEPSSFVPTVTETPNFFREQTLGLLTPISHDQGYESSCSPMTTMSMSSLSLPFLPFGTGDQGAEHVMFQPHAPSPAQFTHSHVLQAHGLDLDLTMRELSELGDTLSGFASSPIGNDDHRIEQLLRATERVHSLLQPYFTLSPHSPTVAQSLDISTLGFMINTVLRATDAYHNVISPGTSQMQSHTGQHIARQASPPTRAISPQALSIHSSMPVQPSPHLQPSTPAPFATPMIPGSSAMSVSSPMLLSNSIGGMSPVPAIAPAMSTDVLPIAGPTMIGNYISHQVELSRWVLANIMLFHIRSLSQLQKRMEVCLSFCAPASISESLERLRTHISSVNTQIRTLIDMFGDADR</sequence>
<keyword evidence="3" id="KW-1185">Reference proteome</keyword>
<feature type="region of interest" description="Disordered" evidence="1">
    <location>
        <begin position="1"/>
        <end position="51"/>
    </location>
</feature>
<protein>
    <submittedName>
        <fullName evidence="2">Uncharacterized protein</fullName>
    </submittedName>
</protein>
<proteinExistence type="predicted"/>
<comment type="caution">
    <text evidence="2">The sequence shown here is derived from an EMBL/GenBank/DDBJ whole genome shotgun (WGS) entry which is preliminary data.</text>
</comment>
<dbReference type="Proteomes" id="UP000799772">
    <property type="component" value="Unassembled WGS sequence"/>
</dbReference>
<name>A0A9P4M185_9PEZI</name>
<evidence type="ECO:0000313" key="3">
    <source>
        <dbReference type="Proteomes" id="UP000799772"/>
    </source>
</evidence>
<evidence type="ECO:0000313" key="2">
    <source>
        <dbReference type="EMBL" id="KAF2094376.1"/>
    </source>
</evidence>
<organism evidence="2 3">
    <name type="scientific">Rhizodiscina lignyota</name>
    <dbReference type="NCBI Taxonomy" id="1504668"/>
    <lineage>
        <taxon>Eukaryota</taxon>
        <taxon>Fungi</taxon>
        <taxon>Dikarya</taxon>
        <taxon>Ascomycota</taxon>
        <taxon>Pezizomycotina</taxon>
        <taxon>Dothideomycetes</taxon>
        <taxon>Pleosporomycetidae</taxon>
        <taxon>Aulographales</taxon>
        <taxon>Rhizodiscinaceae</taxon>
        <taxon>Rhizodiscina</taxon>
    </lineage>
</organism>
<dbReference type="EMBL" id="ML978134">
    <property type="protein sequence ID" value="KAF2094376.1"/>
    <property type="molecule type" value="Genomic_DNA"/>
</dbReference>